<dbReference type="EnsemblMetazoa" id="ASIC011434-RA">
    <property type="protein sequence ID" value="ASIC011434-PA"/>
    <property type="gene ID" value="ASIC011434"/>
</dbReference>
<name>A0A084W0F9_ANOSI</name>
<dbReference type="Pfam" id="PF01156">
    <property type="entry name" value="IU_nuc_hydro"/>
    <property type="match status" value="1"/>
</dbReference>
<evidence type="ECO:0000313" key="5">
    <source>
        <dbReference type="Proteomes" id="UP000030765"/>
    </source>
</evidence>
<dbReference type="EMBL" id="ATLV01019121">
    <property type="status" value="NOT_ANNOTATED_CDS"/>
    <property type="molecule type" value="Genomic_DNA"/>
</dbReference>
<accession>A0A084W0F9</accession>
<dbReference type="OrthoDB" id="432381at2759"/>
<dbReference type="PANTHER" id="PTHR46190">
    <property type="entry name" value="SI:CH211-201H21.5-RELATED"/>
    <property type="match status" value="1"/>
</dbReference>
<dbReference type="PANTHER" id="PTHR46190:SF1">
    <property type="entry name" value="SI:CH211-201H21.5"/>
    <property type="match status" value="1"/>
</dbReference>
<dbReference type="VEuPathDB" id="VectorBase:ASIS013820"/>
<dbReference type="InterPro" id="IPR001910">
    <property type="entry name" value="Inosine/uridine_hydrolase_dom"/>
</dbReference>
<gene>
    <name evidence="3" type="ORF">ZHAS_00011434</name>
</gene>
<protein>
    <recommendedName>
        <fullName evidence="2">Inosine/uridine-preferring nucleoside hydrolase domain-containing protein</fullName>
    </recommendedName>
</protein>
<reference evidence="3 5" key="1">
    <citation type="journal article" date="2014" name="BMC Genomics">
        <title>Genome sequence of Anopheles sinensis provides insight into genetics basis of mosquito competence for malaria parasites.</title>
        <authorList>
            <person name="Zhou D."/>
            <person name="Zhang D."/>
            <person name="Ding G."/>
            <person name="Shi L."/>
            <person name="Hou Q."/>
            <person name="Ye Y."/>
            <person name="Xu Y."/>
            <person name="Zhou H."/>
            <person name="Xiong C."/>
            <person name="Li S."/>
            <person name="Yu J."/>
            <person name="Hong S."/>
            <person name="Yu X."/>
            <person name="Zou P."/>
            <person name="Chen C."/>
            <person name="Chang X."/>
            <person name="Wang W."/>
            <person name="Lv Y."/>
            <person name="Sun Y."/>
            <person name="Ma L."/>
            <person name="Shen B."/>
            <person name="Zhu C."/>
        </authorList>
    </citation>
    <scope>NUCLEOTIDE SEQUENCE [LARGE SCALE GENOMIC DNA]</scope>
</reference>
<dbReference type="EMBL" id="KE525262">
    <property type="protein sequence ID" value="KFB43703.1"/>
    <property type="molecule type" value="Genomic_DNA"/>
</dbReference>
<evidence type="ECO:0000256" key="1">
    <source>
        <dbReference type="ARBA" id="ARBA00009176"/>
    </source>
</evidence>
<dbReference type="SUPFAM" id="SSF53590">
    <property type="entry name" value="Nucleoside hydrolase"/>
    <property type="match status" value="1"/>
</dbReference>
<dbReference type="AlphaFoldDB" id="A0A084W0F9"/>
<feature type="domain" description="Inosine/uridine-preferring nucleoside hydrolase" evidence="2">
    <location>
        <begin position="226"/>
        <end position="527"/>
    </location>
</feature>
<keyword evidence="5" id="KW-1185">Reference proteome</keyword>
<dbReference type="CDD" id="cd02649">
    <property type="entry name" value="nuc_hydro_CeIAG"/>
    <property type="match status" value="1"/>
</dbReference>
<dbReference type="VEuPathDB" id="VectorBase:ASIS021627"/>
<proteinExistence type="inferred from homology"/>
<dbReference type="STRING" id="74873.A0A084W0F9"/>
<dbReference type="Gene3D" id="3.90.245.10">
    <property type="entry name" value="Ribonucleoside hydrolase-like"/>
    <property type="match status" value="1"/>
</dbReference>
<dbReference type="Proteomes" id="UP000030765">
    <property type="component" value="Unassembled WGS sequence"/>
</dbReference>
<dbReference type="VEuPathDB" id="VectorBase:ASIC011434"/>
<dbReference type="GO" id="GO:0016799">
    <property type="term" value="F:hydrolase activity, hydrolyzing N-glycosyl compounds"/>
    <property type="evidence" value="ECO:0007669"/>
    <property type="project" value="InterPro"/>
</dbReference>
<dbReference type="OMA" id="RICWASS"/>
<sequence>MVKKVNGSDNQCMHCVAQGDENACDTQGESLQCNRELAERYLNIFSRLNENIDVEKADKTQFKCFKFKMSGQEDYYMKGCTYQSIPLCDNILEGMACSTCEPANCNMHHYSDYYEDDSDKVVPREASIAVVSICLLLVRVNQRARVNASLGTKVCLFFPAEFRNEKNYRELQQVFVKGIGLQMIQVVRICWASSVWLLLAAFAARSSASSKCPLEEGKTPGAVRRVILDLDAGGDDAWALTMLLMNEEKYNICVQAVTCTHGNAQVQDVEVNVLRILEALGRLDVPVYVGAKEPLITPSPDRKDSHYFWGENGFGDVDFGMKPVKRIQTPEHAVHKMNELFQRFPNQISLLAVGPLTNVALLYKMYPEVKDKIASLYILGGNRHGVGNTAFAAEFNFFTDPEAAHIVLNNSPMTVQVFPWETVVSLMSQFSTRWRFETFMKTSNPAIRVLNKVEWEVYAQEDGWTPCDMYVAAVFLNRSILESVVKYRATVELNGRVTRGMMAILHHVTDSEQHNVAVIDKVDEEEIRQMLLSLNSEIKKST</sequence>
<organism evidence="4 5">
    <name type="scientific">Anopheles sinensis</name>
    <name type="common">Mosquito</name>
    <dbReference type="NCBI Taxonomy" id="74873"/>
    <lineage>
        <taxon>Eukaryota</taxon>
        <taxon>Metazoa</taxon>
        <taxon>Ecdysozoa</taxon>
        <taxon>Arthropoda</taxon>
        <taxon>Hexapoda</taxon>
        <taxon>Insecta</taxon>
        <taxon>Pterygota</taxon>
        <taxon>Neoptera</taxon>
        <taxon>Endopterygota</taxon>
        <taxon>Diptera</taxon>
        <taxon>Nematocera</taxon>
        <taxon>Culicoidea</taxon>
        <taxon>Culicidae</taxon>
        <taxon>Anophelinae</taxon>
        <taxon>Anopheles</taxon>
    </lineage>
</organism>
<evidence type="ECO:0000313" key="4">
    <source>
        <dbReference type="EnsemblMetazoa" id="ASIC011434-PA"/>
    </source>
</evidence>
<dbReference type="InterPro" id="IPR052775">
    <property type="entry name" value="IUN_hydrolase"/>
</dbReference>
<dbReference type="InterPro" id="IPR036452">
    <property type="entry name" value="Ribo_hydro-like"/>
</dbReference>
<reference evidence="4" key="2">
    <citation type="submission" date="2020-05" db="UniProtKB">
        <authorList>
            <consortium name="EnsemblMetazoa"/>
        </authorList>
    </citation>
    <scope>IDENTIFICATION</scope>
</reference>
<evidence type="ECO:0000259" key="2">
    <source>
        <dbReference type="Pfam" id="PF01156"/>
    </source>
</evidence>
<evidence type="ECO:0000313" key="3">
    <source>
        <dbReference type="EMBL" id="KFB43703.1"/>
    </source>
</evidence>
<comment type="similarity">
    <text evidence="1">Belongs to the IUNH family.</text>
</comment>